<feature type="compositionally biased region" description="Low complexity" evidence="1">
    <location>
        <begin position="9"/>
        <end position="23"/>
    </location>
</feature>
<comment type="caution">
    <text evidence="2">The sequence shown here is derived from an EMBL/GenBank/DDBJ whole genome shotgun (WGS) entry which is preliminary data.</text>
</comment>
<sequence>MIKQVAHDVPAADGPAGPDSAGPGLAGPGLAGPGFAGPGFAGPSGLGLALAVAAELHAPVTRAPEVAPAAGRTMVPRRKSKAAAARTARTRRTTVG</sequence>
<name>A0ABW1BHV5_9ACTN</name>
<organism evidence="2 3">
    <name type="scientific">Streptomyces heilongjiangensis</name>
    <dbReference type="NCBI Taxonomy" id="945052"/>
    <lineage>
        <taxon>Bacteria</taxon>
        <taxon>Bacillati</taxon>
        <taxon>Actinomycetota</taxon>
        <taxon>Actinomycetes</taxon>
        <taxon>Kitasatosporales</taxon>
        <taxon>Streptomycetaceae</taxon>
        <taxon>Streptomyces</taxon>
    </lineage>
</organism>
<gene>
    <name evidence="2" type="ORF">ACFQGO_35640</name>
</gene>
<keyword evidence="3" id="KW-1185">Reference proteome</keyword>
<proteinExistence type="predicted"/>
<reference evidence="3" key="1">
    <citation type="journal article" date="2019" name="Int. J. Syst. Evol. Microbiol.">
        <title>The Global Catalogue of Microorganisms (GCM) 10K type strain sequencing project: providing services to taxonomists for standard genome sequencing and annotation.</title>
        <authorList>
            <consortium name="The Broad Institute Genomics Platform"/>
            <consortium name="The Broad Institute Genome Sequencing Center for Infectious Disease"/>
            <person name="Wu L."/>
            <person name="Ma J."/>
        </authorList>
    </citation>
    <scope>NUCLEOTIDE SEQUENCE [LARGE SCALE GENOMIC DNA]</scope>
    <source>
        <strain evidence="3">JCM 9918</strain>
    </source>
</reference>
<evidence type="ECO:0000313" key="3">
    <source>
        <dbReference type="Proteomes" id="UP001596112"/>
    </source>
</evidence>
<accession>A0ABW1BHV5</accession>
<dbReference type="EMBL" id="JBHSNZ010000041">
    <property type="protein sequence ID" value="MFC5812780.1"/>
    <property type="molecule type" value="Genomic_DNA"/>
</dbReference>
<dbReference type="Proteomes" id="UP001596112">
    <property type="component" value="Unassembled WGS sequence"/>
</dbReference>
<feature type="region of interest" description="Disordered" evidence="1">
    <location>
        <begin position="65"/>
        <end position="96"/>
    </location>
</feature>
<dbReference type="RefSeq" id="WP_272172399.1">
    <property type="nucleotide sequence ID" value="NZ_JAQOSL010000052.1"/>
</dbReference>
<evidence type="ECO:0000313" key="2">
    <source>
        <dbReference type="EMBL" id="MFC5812780.1"/>
    </source>
</evidence>
<feature type="compositionally biased region" description="Gly residues" evidence="1">
    <location>
        <begin position="24"/>
        <end position="38"/>
    </location>
</feature>
<evidence type="ECO:0000256" key="1">
    <source>
        <dbReference type="SAM" id="MobiDB-lite"/>
    </source>
</evidence>
<protein>
    <submittedName>
        <fullName evidence="2">Uncharacterized protein</fullName>
    </submittedName>
</protein>
<feature type="region of interest" description="Disordered" evidence="1">
    <location>
        <begin position="1"/>
        <end position="38"/>
    </location>
</feature>